<dbReference type="CDD" id="cd12148">
    <property type="entry name" value="fungal_TF_MHR"/>
    <property type="match status" value="1"/>
</dbReference>
<sequence>MAMFRYYMDMHIQNMGRGGSRNGDALVHCADRCILSAKRIIEVTWYNSTYIMMAAAALLSYITRGRTSSATMLKQWVEMAMEILDAMEESAVARKCAEILKKHLTEVADLDAGGMLPATAGVTVPNGGEYGYMTGDVLSDQENFNQILDFSFGDMASLFQGFNDIGS</sequence>
<dbReference type="EMBL" id="JAVRRT010000009">
    <property type="protein sequence ID" value="KAK5168692.1"/>
    <property type="molecule type" value="Genomic_DNA"/>
</dbReference>
<evidence type="ECO:0000313" key="1">
    <source>
        <dbReference type="EMBL" id="KAK5168692.1"/>
    </source>
</evidence>
<name>A0AAV9PAM4_9PEZI</name>
<evidence type="ECO:0000313" key="2">
    <source>
        <dbReference type="Proteomes" id="UP001337655"/>
    </source>
</evidence>
<proteinExistence type="predicted"/>
<dbReference type="AlphaFoldDB" id="A0AAV9PAM4"/>
<comment type="caution">
    <text evidence="1">The sequence shown here is derived from an EMBL/GenBank/DDBJ whole genome shotgun (WGS) entry which is preliminary data.</text>
</comment>
<accession>A0AAV9PAM4</accession>
<organism evidence="1 2">
    <name type="scientific">Saxophila tyrrhenica</name>
    <dbReference type="NCBI Taxonomy" id="1690608"/>
    <lineage>
        <taxon>Eukaryota</taxon>
        <taxon>Fungi</taxon>
        <taxon>Dikarya</taxon>
        <taxon>Ascomycota</taxon>
        <taxon>Pezizomycotina</taxon>
        <taxon>Dothideomycetes</taxon>
        <taxon>Dothideomycetidae</taxon>
        <taxon>Mycosphaerellales</taxon>
        <taxon>Extremaceae</taxon>
        <taxon>Saxophila</taxon>
    </lineage>
</organism>
<reference evidence="1 2" key="1">
    <citation type="submission" date="2023-08" db="EMBL/GenBank/DDBJ databases">
        <title>Black Yeasts Isolated from many extreme environments.</title>
        <authorList>
            <person name="Coleine C."/>
            <person name="Stajich J.E."/>
            <person name="Selbmann L."/>
        </authorList>
    </citation>
    <scope>NUCLEOTIDE SEQUENCE [LARGE SCALE GENOMIC DNA]</scope>
    <source>
        <strain evidence="1 2">CCFEE 5935</strain>
    </source>
</reference>
<protein>
    <submittedName>
        <fullName evidence="1">Uncharacterized protein</fullName>
    </submittedName>
</protein>
<keyword evidence="2" id="KW-1185">Reference proteome</keyword>
<gene>
    <name evidence="1" type="ORF">LTR77_006001</name>
</gene>
<dbReference type="Proteomes" id="UP001337655">
    <property type="component" value="Unassembled WGS sequence"/>
</dbReference>
<dbReference type="RefSeq" id="XP_064658158.1">
    <property type="nucleotide sequence ID" value="XM_064803243.1"/>
</dbReference>
<dbReference type="GeneID" id="89927341"/>